<reference evidence="2 3" key="1">
    <citation type="submission" date="2024-08" db="EMBL/GenBank/DDBJ databases">
        <title>Insights into the chromosomal genome structure of Flemingia macrophylla.</title>
        <authorList>
            <person name="Ding Y."/>
            <person name="Zhao Y."/>
            <person name="Bi W."/>
            <person name="Wu M."/>
            <person name="Zhao G."/>
            <person name="Gong Y."/>
            <person name="Li W."/>
            <person name="Zhang P."/>
        </authorList>
    </citation>
    <scope>NUCLEOTIDE SEQUENCE [LARGE SCALE GENOMIC DNA]</scope>
    <source>
        <strain evidence="2">DYQJB</strain>
        <tissue evidence="2">Leaf</tissue>
    </source>
</reference>
<accession>A0ABD1NHJ2</accession>
<evidence type="ECO:0000256" key="1">
    <source>
        <dbReference type="SAM" id="MobiDB-lite"/>
    </source>
</evidence>
<gene>
    <name evidence="2" type="ORF">Fmac_001595</name>
</gene>
<organism evidence="2 3">
    <name type="scientific">Flemingia macrophylla</name>
    <dbReference type="NCBI Taxonomy" id="520843"/>
    <lineage>
        <taxon>Eukaryota</taxon>
        <taxon>Viridiplantae</taxon>
        <taxon>Streptophyta</taxon>
        <taxon>Embryophyta</taxon>
        <taxon>Tracheophyta</taxon>
        <taxon>Spermatophyta</taxon>
        <taxon>Magnoliopsida</taxon>
        <taxon>eudicotyledons</taxon>
        <taxon>Gunneridae</taxon>
        <taxon>Pentapetalae</taxon>
        <taxon>rosids</taxon>
        <taxon>fabids</taxon>
        <taxon>Fabales</taxon>
        <taxon>Fabaceae</taxon>
        <taxon>Papilionoideae</taxon>
        <taxon>50 kb inversion clade</taxon>
        <taxon>NPAAA clade</taxon>
        <taxon>indigoferoid/millettioid clade</taxon>
        <taxon>Phaseoleae</taxon>
        <taxon>Flemingia</taxon>
    </lineage>
</organism>
<keyword evidence="3" id="KW-1185">Reference proteome</keyword>
<evidence type="ECO:0000313" key="2">
    <source>
        <dbReference type="EMBL" id="KAL2347595.1"/>
    </source>
</evidence>
<feature type="compositionally biased region" description="Polar residues" evidence="1">
    <location>
        <begin position="51"/>
        <end position="61"/>
    </location>
</feature>
<protein>
    <submittedName>
        <fullName evidence="2">Uncharacterized protein</fullName>
    </submittedName>
</protein>
<dbReference type="EMBL" id="JBGMDY010000001">
    <property type="protein sequence ID" value="KAL2347595.1"/>
    <property type="molecule type" value="Genomic_DNA"/>
</dbReference>
<comment type="caution">
    <text evidence="2">The sequence shown here is derived from an EMBL/GenBank/DDBJ whole genome shotgun (WGS) entry which is preliminary data.</text>
</comment>
<dbReference type="AlphaFoldDB" id="A0ABD1NHJ2"/>
<sequence length="61" mass="6365">MPSGGVDQCPQPLSPAGNKGKKGSTKGKGARYIIKLPKNTSQPPILETIPPETQNVAVEPI</sequence>
<feature type="region of interest" description="Disordered" evidence="1">
    <location>
        <begin position="1"/>
        <end position="61"/>
    </location>
</feature>
<feature type="compositionally biased region" description="Basic residues" evidence="1">
    <location>
        <begin position="19"/>
        <end position="29"/>
    </location>
</feature>
<proteinExistence type="predicted"/>
<name>A0ABD1NHJ2_9FABA</name>
<evidence type="ECO:0000313" key="3">
    <source>
        <dbReference type="Proteomes" id="UP001603857"/>
    </source>
</evidence>
<dbReference type="Proteomes" id="UP001603857">
    <property type="component" value="Unassembled WGS sequence"/>
</dbReference>